<gene>
    <name evidence="2" type="ORF">GRG538_LOCUS21263</name>
</gene>
<feature type="transmembrane region" description="Helical" evidence="1">
    <location>
        <begin position="28"/>
        <end position="51"/>
    </location>
</feature>
<protein>
    <recommendedName>
        <fullName evidence="4">G-protein coupled receptors family 1 profile domain-containing protein</fullName>
    </recommendedName>
</protein>
<feature type="transmembrane region" description="Helical" evidence="1">
    <location>
        <begin position="121"/>
        <end position="139"/>
    </location>
</feature>
<keyword evidence="1" id="KW-0812">Transmembrane</keyword>
<feature type="transmembrane region" description="Helical" evidence="1">
    <location>
        <begin position="81"/>
        <end position="100"/>
    </location>
</feature>
<keyword evidence="1" id="KW-1133">Transmembrane helix</keyword>
<evidence type="ECO:0000313" key="2">
    <source>
        <dbReference type="EMBL" id="CAF3571854.1"/>
    </source>
</evidence>
<name>A0A818LFM6_9BILA</name>
<dbReference type="AlphaFoldDB" id="A0A818LFM6"/>
<dbReference type="EMBL" id="CAJNYT010003515">
    <property type="protein sequence ID" value="CAF3571854.1"/>
    <property type="molecule type" value="Genomic_DNA"/>
</dbReference>
<comment type="caution">
    <text evidence="2">The sequence shown here is derived from an EMBL/GenBank/DDBJ whole genome shotgun (WGS) entry which is preliminary data.</text>
</comment>
<accession>A0A818LFM6</accession>
<evidence type="ECO:0000256" key="1">
    <source>
        <dbReference type="SAM" id="Phobius"/>
    </source>
</evidence>
<evidence type="ECO:0008006" key="4">
    <source>
        <dbReference type="Google" id="ProtNLM"/>
    </source>
</evidence>
<reference evidence="2" key="1">
    <citation type="submission" date="2021-02" db="EMBL/GenBank/DDBJ databases">
        <authorList>
            <person name="Nowell W R."/>
        </authorList>
    </citation>
    <scope>NUCLEOTIDE SEQUENCE</scope>
</reference>
<organism evidence="2 3">
    <name type="scientific">Rotaria socialis</name>
    <dbReference type="NCBI Taxonomy" id="392032"/>
    <lineage>
        <taxon>Eukaryota</taxon>
        <taxon>Metazoa</taxon>
        <taxon>Spiralia</taxon>
        <taxon>Gnathifera</taxon>
        <taxon>Rotifera</taxon>
        <taxon>Eurotatoria</taxon>
        <taxon>Bdelloidea</taxon>
        <taxon>Philodinida</taxon>
        <taxon>Philodinidae</taxon>
        <taxon>Rotaria</taxon>
    </lineage>
</organism>
<keyword evidence="1" id="KW-0472">Membrane</keyword>
<sequence length="151" mass="16799">MACVDRCAACSASATIRRFALVDLTHRLAISIAIMWLILPTHTLIFANILLPGNASCIILQNDVAILHGIYTIIMDGLLPPTVMLVCTVFLNCLFIYFQLHRSIQTHWFQENFGKNLLTRANSSLCFSVGIEMLLLQLIRLGGMVSSMECL</sequence>
<evidence type="ECO:0000313" key="3">
    <source>
        <dbReference type="Proteomes" id="UP000663872"/>
    </source>
</evidence>
<proteinExistence type="predicted"/>
<dbReference type="Proteomes" id="UP000663872">
    <property type="component" value="Unassembled WGS sequence"/>
</dbReference>